<evidence type="ECO:0000259" key="3">
    <source>
        <dbReference type="Pfam" id="PF13439"/>
    </source>
</evidence>
<dbReference type="GO" id="GO:0016757">
    <property type="term" value="F:glycosyltransferase activity"/>
    <property type="evidence" value="ECO:0007669"/>
    <property type="project" value="UniProtKB-KW"/>
</dbReference>
<dbReference type="Proteomes" id="UP001596135">
    <property type="component" value="Unassembled WGS sequence"/>
</dbReference>
<proteinExistence type="predicted"/>
<sequence length="377" mass="39607">MSALRIVQVTTQTTGGPAEHAAEVAIGLAARGHDSHVVGPITPRTDEARARGVTWHDVPVVSKRDLRGGLASARQLRRLRPDVVHLQDRRAGWLGRGLAPALRARDRRVGVVYTLHGVADGLSDLVAGNARAAARRRRDRWYYLTGERAITRWGGGRVVVPSQAVAAYAVEHVGLPRGIVDVVPNGVDPARFAATATRDDARPSAVWVGVLAAVKRTDLLLDAVAAVPGLRLVVVGDGPLRADVERRCATPDLTGRVELAGWVDDPAGALSRADLYVLTSDAENCPLSLLEAMASGLPVVATAVGGVPEVVRDGVDGVLCPAGDGAAVAAALGSLADDPDLRRRMGASARQRVVDGYTLDHCVDGLLASYAKSREAD</sequence>
<dbReference type="SUPFAM" id="SSF53756">
    <property type="entry name" value="UDP-Glycosyltransferase/glycogen phosphorylase"/>
    <property type="match status" value="1"/>
</dbReference>
<dbReference type="Pfam" id="PF13692">
    <property type="entry name" value="Glyco_trans_1_4"/>
    <property type="match status" value="1"/>
</dbReference>
<keyword evidence="5" id="KW-1185">Reference proteome</keyword>
<dbReference type="PANTHER" id="PTHR45947:SF3">
    <property type="entry name" value="SULFOQUINOVOSYL TRANSFERASE SQD2"/>
    <property type="match status" value="1"/>
</dbReference>
<evidence type="ECO:0000313" key="5">
    <source>
        <dbReference type="Proteomes" id="UP001596135"/>
    </source>
</evidence>
<accession>A0ABW1LPZ7</accession>
<keyword evidence="1 4" id="KW-0328">Glycosyltransferase</keyword>
<evidence type="ECO:0000256" key="2">
    <source>
        <dbReference type="ARBA" id="ARBA00022679"/>
    </source>
</evidence>
<keyword evidence="2 4" id="KW-0808">Transferase</keyword>
<organism evidence="4 5">
    <name type="scientific">Nocardioides hankookensis</name>
    <dbReference type="NCBI Taxonomy" id="443157"/>
    <lineage>
        <taxon>Bacteria</taxon>
        <taxon>Bacillati</taxon>
        <taxon>Actinomycetota</taxon>
        <taxon>Actinomycetes</taxon>
        <taxon>Propionibacteriales</taxon>
        <taxon>Nocardioidaceae</taxon>
        <taxon>Nocardioides</taxon>
    </lineage>
</organism>
<dbReference type="Pfam" id="PF13439">
    <property type="entry name" value="Glyco_transf_4"/>
    <property type="match status" value="1"/>
</dbReference>
<gene>
    <name evidence="4" type="ORF">ACFPYL_19890</name>
</gene>
<dbReference type="EC" id="2.4.-.-" evidence="4"/>
<dbReference type="CDD" id="cd03801">
    <property type="entry name" value="GT4_PimA-like"/>
    <property type="match status" value="1"/>
</dbReference>
<dbReference type="RefSeq" id="WP_379158422.1">
    <property type="nucleotide sequence ID" value="NZ_JBHSRJ010000009.1"/>
</dbReference>
<dbReference type="PANTHER" id="PTHR45947">
    <property type="entry name" value="SULFOQUINOVOSYL TRANSFERASE SQD2"/>
    <property type="match status" value="1"/>
</dbReference>
<dbReference type="InterPro" id="IPR050194">
    <property type="entry name" value="Glycosyltransferase_grp1"/>
</dbReference>
<protein>
    <submittedName>
        <fullName evidence="4">Glycosyltransferase family 4 protein</fullName>
        <ecNumber evidence="4">2.4.-.-</ecNumber>
    </submittedName>
</protein>
<dbReference type="InterPro" id="IPR028098">
    <property type="entry name" value="Glyco_trans_4-like_N"/>
</dbReference>
<name>A0ABW1LPZ7_9ACTN</name>
<dbReference type="EMBL" id="JBHSRJ010000009">
    <property type="protein sequence ID" value="MFC6045357.1"/>
    <property type="molecule type" value="Genomic_DNA"/>
</dbReference>
<evidence type="ECO:0000256" key="1">
    <source>
        <dbReference type="ARBA" id="ARBA00022676"/>
    </source>
</evidence>
<reference evidence="5" key="1">
    <citation type="journal article" date="2019" name="Int. J. Syst. Evol. Microbiol.">
        <title>The Global Catalogue of Microorganisms (GCM) 10K type strain sequencing project: providing services to taxonomists for standard genome sequencing and annotation.</title>
        <authorList>
            <consortium name="The Broad Institute Genomics Platform"/>
            <consortium name="The Broad Institute Genome Sequencing Center for Infectious Disease"/>
            <person name="Wu L."/>
            <person name="Ma J."/>
        </authorList>
    </citation>
    <scope>NUCLEOTIDE SEQUENCE [LARGE SCALE GENOMIC DNA]</scope>
    <source>
        <strain evidence="5">CCUG 54522</strain>
    </source>
</reference>
<comment type="caution">
    <text evidence="4">The sequence shown here is derived from an EMBL/GenBank/DDBJ whole genome shotgun (WGS) entry which is preliminary data.</text>
</comment>
<evidence type="ECO:0000313" key="4">
    <source>
        <dbReference type="EMBL" id="MFC6045357.1"/>
    </source>
</evidence>
<feature type="domain" description="Glycosyltransferase subfamily 4-like N-terminal" evidence="3">
    <location>
        <begin position="15"/>
        <end position="191"/>
    </location>
</feature>
<dbReference type="Gene3D" id="3.40.50.2000">
    <property type="entry name" value="Glycogen Phosphorylase B"/>
    <property type="match status" value="2"/>
</dbReference>